<evidence type="ECO:0008006" key="5">
    <source>
        <dbReference type="Google" id="ProtNLM"/>
    </source>
</evidence>
<organism evidence="3 4">
    <name type="scientific">Actinomadura sediminis</name>
    <dbReference type="NCBI Taxonomy" id="1038904"/>
    <lineage>
        <taxon>Bacteria</taxon>
        <taxon>Bacillati</taxon>
        <taxon>Actinomycetota</taxon>
        <taxon>Actinomycetes</taxon>
        <taxon>Streptosporangiales</taxon>
        <taxon>Thermomonosporaceae</taxon>
        <taxon>Actinomadura</taxon>
    </lineage>
</organism>
<feature type="compositionally biased region" description="Basic and acidic residues" evidence="1">
    <location>
        <begin position="235"/>
        <end position="251"/>
    </location>
</feature>
<keyword evidence="2" id="KW-0732">Signal</keyword>
<keyword evidence="4" id="KW-1185">Reference proteome</keyword>
<evidence type="ECO:0000313" key="4">
    <source>
        <dbReference type="Proteomes" id="UP001596972"/>
    </source>
</evidence>
<dbReference type="PROSITE" id="PS51257">
    <property type="entry name" value="PROKAR_LIPOPROTEIN"/>
    <property type="match status" value="1"/>
</dbReference>
<proteinExistence type="predicted"/>
<evidence type="ECO:0000256" key="1">
    <source>
        <dbReference type="SAM" id="MobiDB-lite"/>
    </source>
</evidence>
<dbReference type="Proteomes" id="UP001596972">
    <property type="component" value="Unassembled WGS sequence"/>
</dbReference>
<evidence type="ECO:0000313" key="3">
    <source>
        <dbReference type="EMBL" id="MFD0903914.1"/>
    </source>
</evidence>
<reference evidence="4" key="1">
    <citation type="journal article" date="2019" name="Int. J. Syst. Evol. Microbiol.">
        <title>The Global Catalogue of Microorganisms (GCM) 10K type strain sequencing project: providing services to taxonomists for standard genome sequencing and annotation.</title>
        <authorList>
            <consortium name="The Broad Institute Genomics Platform"/>
            <consortium name="The Broad Institute Genome Sequencing Center for Infectious Disease"/>
            <person name="Wu L."/>
            <person name="Ma J."/>
        </authorList>
    </citation>
    <scope>NUCLEOTIDE SEQUENCE [LARGE SCALE GENOMIC DNA]</scope>
    <source>
        <strain evidence="4">JCM 31202</strain>
    </source>
</reference>
<dbReference type="Gene3D" id="2.50.20.20">
    <property type="match status" value="1"/>
</dbReference>
<comment type="caution">
    <text evidence="3">The sequence shown here is derived from an EMBL/GenBank/DDBJ whole genome shotgun (WGS) entry which is preliminary data.</text>
</comment>
<dbReference type="EMBL" id="JBHTJA010000067">
    <property type="protein sequence ID" value="MFD0903914.1"/>
    <property type="molecule type" value="Genomic_DNA"/>
</dbReference>
<accession>A0ABW3EZJ0</accession>
<evidence type="ECO:0000256" key="2">
    <source>
        <dbReference type="SAM" id="SignalP"/>
    </source>
</evidence>
<name>A0ABW3EZJ0_9ACTN</name>
<feature type="chain" id="PRO_5046558031" description="LppX_LprAFG lipoprotein" evidence="2">
    <location>
        <begin position="27"/>
        <end position="285"/>
    </location>
</feature>
<feature type="signal peptide" evidence="2">
    <location>
        <begin position="1"/>
        <end position="26"/>
    </location>
</feature>
<dbReference type="RefSeq" id="WP_378303219.1">
    <property type="nucleotide sequence ID" value="NZ_JBHTJA010000067.1"/>
</dbReference>
<sequence length="285" mass="29870">MNARSGRRRSAPMAGALVLLAALPLASGCGGGAAKDRAARFPHDASTLLAAGAGRLESAPSFRLTVRAAMPGHGGGAGHRVDMNGIWDARRPAGRMEGELKGARTTVLAIGDGARAVSYVTLPTSVRERTGRTWLRADRDTGLFAAFPDVHRVAMVLRAAGRLRVTGEAGATWHVRGVVERGAALRASPDPRQRAFAGLLPAATAVDLWTDDAGRPTRIRFTLPAPGASPAPTSENRKKASEKEEKSERTIRGTVELSNFGARPDVREPPAAQVLAALPGDESGE</sequence>
<protein>
    <recommendedName>
        <fullName evidence="5">LppX_LprAFG lipoprotein</fullName>
    </recommendedName>
</protein>
<gene>
    <name evidence="3" type="ORF">ACFQ11_26235</name>
</gene>
<feature type="region of interest" description="Disordered" evidence="1">
    <location>
        <begin position="220"/>
        <end position="285"/>
    </location>
</feature>